<dbReference type="NCBIfam" id="TIGR03317">
    <property type="entry name" value="ygfZ_signature"/>
    <property type="match status" value="1"/>
</dbReference>
<keyword evidence="5" id="KW-0808">Transferase</keyword>
<dbReference type="InterPro" id="IPR027266">
    <property type="entry name" value="TrmE/GcvT-like"/>
</dbReference>
<name>A0AA91T3G1_CLALS</name>
<gene>
    <name evidence="5" type="ORF">A9F13_03g00748</name>
</gene>
<evidence type="ECO:0000313" key="6">
    <source>
        <dbReference type="Proteomes" id="UP000195602"/>
    </source>
</evidence>
<dbReference type="InterPro" id="IPR017703">
    <property type="entry name" value="YgfZ/GCV_T_CS"/>
</dbReference>
<reference evidence="5 6" key="1">
    <citation type="submission" date="2017-04" db="EMBL/GenBank/DDBJ databases">
        <title>Draft genome of the yeast Clavispora lusitaniae type strain CBS 6936.</title>
        <authorList>
            <person name="Durrens P."/>
            <person name="Klopp C."/>
            <person name="Biteau N."/>
            <person name="Fitton-Ouhabi V."/>
            <person name="Dementhon K."/>
            <person name="Accoceberry I."/>
            <person name="Sherman D.J."/>
            <person name="Noel T."/>
        </authorList>
    </citation>
    <scope>NUCLEOTIDE SEQUENCE [LARGE SCALE GENOMIC DNA]</scope>
    <source>
        <strain evidence="5 6">CBS 6936</strain>
    </source>
</reference>
<keyword evidence="3" id="KW-0496">Mitochondrion</keyword>
<dbReference type="PANTHER" id="PTHR22602">
    <property type="entry name" value="TRANSFERASE CAF17, MITOCHONDRIAL-RELATED"/>
    <property type="match status" value="1"/>
</dbReference>
<dbReference type="EMBL" id="LYUB02000003">
    <property type="protein sequence ID" value="OVF09950.1"/>
    <property type="molecule type" value="Genomic_DNA"/>
</dbReference>
<dbReference type="Gene3D" id="2.40.30.160">
    <property type="match status" value="1"/>
</dbReference>
<dbReference type="KEGG" id="clus:A9F13_03g00748"/>
<dbReference type="GO" id="GO:0016740">
    <property type="term" value="F:transferase activity"/>
    <property type="evidence" value="ECO:0007669"/>
    <property type="project" value="UniProtKB-KW"/>
</dbReference>
<dbReference type="GO" id="GO:0016226">
    <property type="term" value="P:iron-sulfur cluster assembly"/>
    <property type="evidence" value="ECO:0007669"/>
    <property type="project" value="TreeGrafter"/>
</dbReference>
<accession>A0AA91T3G1</accession>
<organism evidence="5 6">
    <name type="scientific">Clavispora lusitaniae</name>
    <name type="common">Candida lusitaniae</name>
    <dbReference type="NCBI Taxonomy" id="36911"/>
    <lineage>
        <taxon>Eukaryota</taxon>
        <taxon>Fungi</taxon>
        <taxon>Dikarya</taxon>
        <taxon>Ascomycota</taxon>
        <taxon>Saccharomycotina</taxon>
        <taxon>Pichiomycetes</taxon>
        <taxon>Metschnikowiaceae</taxon>
        <taxon>Clavispora</taxon>
    </lineage>
</organism>
<protein>
    <submittedName>
        <fullName evidence="5">Transferase</fullName>
    </submittedName>
</protein>
<dbReference type="Gene3D" id="3.30.1360.120">
    <property type="entry name" value="Probable tRNA modification gtpase trme, domain 1"/>
    <property type="match status" value="1"/>
</dbReference>
<sequence>MLSGIAQVARSYIRIKGPEASKFLNGLITTRLLPNVVKKKQHTISASENRHLELLNVDLSKNWGLMHEDIYDPENRIWIRRDGLNSMILNSKGRVVQDCFLYATPFHSPVPPEPSYLVEVDPKYKSQMLSLFKIHRLSADVKIEDASSMSSYYYFNDTPEFEDFLEELQSTYFDTFDTDSALQNANEFISREEIFDSSAASNIVGFAFDNRIPNFGLKVVTTQPVDPLLLFSQQFMDKFQVEVTDEKAITQRRFANGLFEYGDAPKGTSLLPFEMNLDYVNGLSLDKGCYVGQELTIRTFNGGVIRKRIFPVHLACGKDVSGVFSGVDLNEVSVAYENESETAQPATTGSSPFASTGKVSRRGKVAKLLAVEENLGFLLASVDDVQQGKTFQCVVGDTTVSIRPSIPDWWPE</sequence>
<dbReference type="InterPro" id="IPR045179">
    <property type="entry name" value="YgfZ/GcvT"/>
</dbReference>
<dbReference type="GO" id="GO:0005759">
    <property type="term" value="C:mitochondrial matrix"/>
    <property type="evidence" value="ECO:0007669"/>
    <property type="project" value="UniProtKB-SubCell"/>
</dbReference>
<proteinExistence type="inferred from homology"/>
<evidence type="ECO:0000256" key="2">
    <source>
        <dbReference type="ARBA" id="ARBA00022946"/>
    </source>
</evidence>
<dbReference type="Proteomes" id="UP000195602">
    <property type="component" value="Unassembled WGS sequence"/>
</dbReference>
<evidence type="ECO:0000256" key="4">
    <source>
        <dbReference type="ARBA" id="ARBA00093447"/>
    </source>
</evidence>
<comment type="caution">
    <text evidence="5">The sequence shown here is derived from an EMBL/GenBank/DDBJ whole genome shotgun (WGS) entry which is preliminary data.</text>
</comment>
<keyword evidence="2" id="KW-0809">Transit peptide</keyword>
<evidence type="ECO:0000313" key="5">
    <source>
        <dbReference type="EMBL" id="OVF09950.1"/>
    </source>
</evidence>
<comment type="similarity">
    <text evidence="4">Belongs to the GcvT family. CAF17/IBA57 subfamily.</text>
</comment>
<dbReference type="PANTHER" id="PTHR22602:SF0">
    <property type="entry name" value="TRANSFERASE CAF17, MITOCHONDRIAL-RELATED"/>
    <property type="match status" value="1"/>
</dbReference>
<dbReference type="SUPFAM" id="SSF103025">
    <property type="entry name" value="Folate-binding domain"/>
    <property type="match status" value="1"/>
</dbReference>
<comment type="subcellular location">
    <subcellularLocation>
        <location evidence="1">Mitochondrion matrix</location>
    </subcellularLocation>
</comment>
<dbReference type="AlphaFoldDB" id="A0AA91T3G1"/>
<evidence type="ECO:0000256" key="1">
    <source>
        <dbReference type="ARBA" id="ARBA00004305"/>
    </source>
</evidence>
<evidence type="ECO:0000256" key="3">
    <source>
        <dbReference type="ARBA" id="ARBA00023128"/>
    </source>
</evidence>